<name>A0A1I2KR45_9CLOT</name>
<dbReference type="EMBL" id="QAMZ01000052">
    <property type="protein sequence ID" value="PWL52037.1"/>
    <property type="molecule type" value="Genomic_DNA"/>
</dbReference>
<accession>A0A1I2KR45</accession>
<dbReference type="STRING" id="1529.SAMN04487885_10685"/>
<evidence type="ECO:0000313" key="2">
    <source>
        <dbReference type="EMBL" id="SFF67591.1"/>
    </source>
</evidence>
<evidence type="ECO:0000313" key="3">
    <source>
        <dbReference type="Proteomes" id="UP000182135"/>
    </source>
</evidence>
<sequence length="72" mass="8621">MDRNTNNDVKITTYDKLLRAWQNSMELARDFEVHSKEVKDNKNVKEAFAKFAEDECLHAARFRELLLEYQNK</sequence>
<evidence type="ECO:0000313" key="1">
    <source>
        <dbReference type="EMBL" id="PWL52037.1"/>
    </source>
</evidence>
<evidence type="ECO:0000313" key="4">
    <source>
        <dbReference type="Proteomes" id="UP000246114"/>
    </source>
</evidence>
<dbReference type="eggNOG" id="ENOG50339E4">
    <property type="taxonomic scope" value="Bacteria"/>
</dbReference>
<proteinExistence type="predicted"/>
<keyword evidence="3" id="KW-1185">Reference proteome</keyword>
<reference evidence="2 3" key="1">
    <citation type="submission" date="2016-10" db="EMBL/GenBank/DDBJ databases">
        <authorList>
            <person name="de Groot N.N."/>
        </authorList>
    </citation>
    <scope>NUCLEOTIDE SEQUENCE [LARGE SCALE GENOMIC DNA]</scope>
    <source>
        <strain evidence="2 3">NLAE-zl-G419</strain>
    </source>
</reference>
<organism evidence="2 3">
    <name type="scientific">Clostridium cadaveris</name>
    <dbReference type="NCBI Taxonomy" id="1529"/>
    <lineage>
        <taxon>Bacteria</taxon>
        <taxon>Bacillati</taxon>
        <taxon>Bacillota</taxon>
        <taxon>Clostridia</taxon>
        <taxon>Eubacteriales</taxon>
        <taxon>Clostridiaceae</taxon>
        <taxon>Clostridium</taxon>
    </lineage>
</organism>
<dbReference type="GeneID" id="90543180"/>
<dbReference type="OrthoDB" id="1707909at2"/>
<dbReference type="SUPFAM" id="SSF47240">
    <property type="entry name" value="Ferritin-like"/>
    <property type="match status" value="1"/>
</dbReference>
<dbReference type="Proteomes" id="UP000182135">
    <property type="component" value="Unassembled WGS sequence"/>
</dbReference>
<protein>
    <submittedName>
        <fullName evidence="1">Rubrerythrin</fullName>
    </submittedName>
</protein>
<dbReference type="EMBL" id="FOOE01000006">
    <property type="protein sequence ID" value="SFF67591.1"/>
    <property type="molecule type" value="Genomic_DNA"/>
</dbReference>
<dbReference type="AlphaFoldDB" id="A0A1I2KR45"/>
<reference evidence="1 4" key="2">
    <citation type="submission" date="2018-03" db="EMBL/GenBank/DDBJ databases">
        <title>The uncultured portion of the human microbiome is neutrally assembled.</title>
        <authorList>
            <person name="Jeraldo P."/>
            <person name="Boardman L."/>
            <person name="White B.A."/>
            <person name="Nelson H."/>
            <person name="Goldenfeld N."/>
            <person name="Chia N."/>
        </authorList>
    </citation>
    <scope>NUCLEOTIDE SEQUENCE [LARGE SCALE GENOMIC DNA]</scope>
    <source>
        <strain evidence="1">CIM:MAG 903</strain>
    </source>
</reference>
<dbReference type="InterPro" id="IPR009078">
    <property type="entry name" value="Ferritin-like_SF"/>
</dbReference>
<dbReference type="Proteomes" id="UP000246114">
    <property type="component" value="Unassembled WGS sequence"/>
</dbReference>
<gene>
    <name evidence="1" type="ORF">DBY38_11990</name>
    <name evidence="2" type="ORF">SAMN04487885_10685</name>
</gene>
<dbReference type="RefSeq" id="WP_027639473.1">
    <property type="nucleotide sequence ID" value="NZ_BAAACD010000012.1"/>
</dbReference>